<dbReference type="Pfam" id="PF01810">
    <property type="entry name" value="LysE"/>
    <property type="match status" value="1"/>
</dbReference>
<dbReference type="BioCyc" id="AURANTIMONAS:SI859A1_00009-MONOMER"/>
<feature type="transmembrane region" description="Helical" evidence="6">
    <location>
        <begin position="155"/>
        <end position="174"/>
    </location>
</feature>
<feature type="transmembrane region" description="Helical" evidence="6">
    <location>
        <begin position="194"/>
        <end position="211"/>
    </location>
</feature>
<dbReference type="PANTHER" id="PTHR30086:SF20">
    <property type="entry name" value="ARGININE EXPORTER PROTEIN ARGO-RELATED"/>
    <property type="match status" value="1"/>
</dbReference>
<keyword evidence="3 6" id="KW-0812">Transmembrane</keyword>
<dbReference type="Proteomes" id="UP000000321">
    <property type="component" value="Unassembled WGS sequence"/>
</dbReference>
<dbReference type="InterPro" id="IPR001123">
    <property type="entry name" value="LeuE-type"/>
</dbReference>
<evidence type="ECO:0000256" key="2">
    <source>
        <dbReference type="ARBA" id="ARBA00022475"/>
    </source>
</evidence>
<evidence type="ECO:0000256" key="6">
    <source>
        <dbReference type="SAM" id="Phobius"/>
    </source>
</evidence>
<comment type="subcellular location">
    <subcellularLocation>
        <location evidence="1">Cell membrane</location>
        <topology evidence="1">Multi-pass membrane protein</topology>
    </subcellularLocation>
</comment>
<dbReference type="PANTHER" id="PTHR30086">
    <property type="entry name" value="ARGININE EXPORTER PROTEIN ARGO"/>
    <property type="match status" value="1"/>
</dbReference>
<evidence type="ECO:0000256" key="1">
    <source>
        <dbReference type="ARBA" id="ARBA00004651"/>
    </source>
</evidence>
<evidence type="ECO:0000256" key="5">
    <source>
        <dbReference type="ARBA" id="ARBA00023136"/>
    </source>
</evidence>
<evidence type="ECO:0000256" key="3">
    <source>
        <dbReference type="ARBA" id="ARBA00022692"/>
    </source>
</evidence>
<accession>Q1YDU7</accession>
<gene>
    <name evidence="7" type="ORF">SI859A1_00009</name>
</gene>
<protein>
    <submittedName>
        <fullName evidence="7">Homoserine/Threonine efflux protein</fullName>
    </submittedName>
</protein>
<sequence>MMSFLPDLATLLAFVAAAFVLTITPGPDMTLFLGRTLSEGRAAGFAAMLGAATGILVHTSLAAFGVSALIAASPEAFLALKIVGAGYLVFLAIQAIRGSSTFRLDGTAARRPHSLFSNWLTGIGINLLNPKIILFFVTFLPQFVSARDSDVAGKLFFLGVFFIVLAVPMSAAMILAADRFAAALKRRPKIMRGIDWLFASVFSAFAVKILLTQGR</sequence>
<evidence type="ECO:0000313" key="8">
    <source>
        <dbReference type="Proteomes" id="UP000000321"/>
    </source>
</evidence>
<evidence type="ECO:0000313" key="7">
    <source>
        <dbReference type="EMBL" id="EAS48372.1"/>
    </source>
</evidence>
<feature type="transmembrane region" description="Helical" evidence="6">
    <location>
        <begin position="46"/>
        <end position="71"/>
    </location>
</feature>
<comment type="caution">
    <text evidence="7">The sequence shown here is derived from an EMBL/GenBank/DDBJ whole genome shotgun (WGS) entry which is preliminary data.</text>
</comment>
<feature type="transmembrane region" description="Helical" evidence="6">
    <location>
        <begin position="78"/>
        <end position="96"/>
    </location>
</feature>
<dbReference type="EMBL" id="AAPJ01000011">
    <property type="protein sequence ID" value="EAS48372.1"/>
    <property type="molecule type" value="Genomic_DNA"/>
</dbReference>
<keyword evidence="2" id="KW-1003">Cell membrane</keyword>
<name>Q1YDU7_AURMS</name>
<reference evidence="7 8" key="1">
    <citation type="journal article" date="2008" name="Appl. Environ. Microbiol.">
        <title>Genomic insights into Mn(II) oxidation by the marine alphaproteobacterium Aurantimonas sp. strain SI85-9A1.</title>
        <authorList>
            <person name="Dick G.J."/>
            <person name="Podell S."/>
            <person name="Johnson H.A."/>
            <person name="Rivera-Espinoza Y."/>
            <person name="Bernier-Latmani R."/>
            <person name="McCarthy J.K."/>
            <person name="Torpey J.W."/>
            <person name="Clement B.G."/>
            <person name="Gaasterland T."/>
            <person name="Tebo B.M."/>
        </authorList>
    </citation>
    <scope>NUCLEOTIDE SEQUENCE [LARGE SCALE GENOMIC DNA]</scope>
    <source>
        <strain evidence="7 8">SI85-9A1</strain>
    </source>
</reference>
<proteinExistence type="predicted"/>
<dbReference type="GO" id="GO:0015171">
    <property type="term" value="F:amino acid transmembrane transporter activity"/>
    <property type="evidence" value="ECO:0007669"/>
    <property type="project" value="TreeGrafter"/>
</dbReference>
<evidence type="ECO:0000256" key="4">
    <source>
        <dbReference type="ARBA" id="ARBA00022989"/>
    </source>
</evidence>
<dbReference type="PIRSF" id="PIRSF006324">
    <property type="entry name" value="LeuE"/>
    <property type="match status" value="1"/>
</dbReference>
<feature type="transmembrane region" description="Helical" evidence="6">
    <location>
        <begin position="116"/>
        <end position="143"/>
    </location>
</feature>
<dbReference type="AlphaFoldDB" id="Q1YDU7"/>
<keyword evidence="8" id="KW-1185">Reference proteome</keyword>
<dbReference type="HOGENOM" id="CLU_079569_3_2_5"/>
<dbReference type="GO" id="GO:0005886">
    <property type="term" value="C:plasma membrane"/>
    <property type="evidence" value="ECO:0007669"/>
    <property type="project" value="UniProtKB-SubCell"/>
</dbReference>
<organism evidence="7 8">
    <name type="scientific">Aurantimonas manganoxydans (strain ATCC BAA-1229 / DSM 21871 / SI85-9A1)</name>
    <dbReference type="NCBI Taxonomy" id="287752"/>
    <lineage>
        <taxon>Bacteria</taxon>
        <taxon>Pseudomonadati</taxon>
        <taxon>Pseudomonadota</taxon>
        <taxon>Alphaproteobacteria</taxon>
        <taxon>Hyphomicrobiales</taxon>
        <taxon>Aurantimonadaceae</taxon>
        <taxon>Aurantimonas</taxon>
    </lineage>
</organism>
<keyword evidence="4 6" id="KW-1133">Transmembrane helix</keyword>
<keyword evidence="5 6" id="KW-0472">Membrane</keyword>